<proteinExistence type="predicted"/>
<dbReference type="RefSeq" id="WP_107671548.1">
    <property type="nucleotide sequence ID" value="NZ_PZKE01000001.1"/>
</dbReference>
<dbReference type="PANTHER" id="PTHR43877">
    <property type="entry name" value="AMINOALKYLPHOSPHONATE N-ACETYLTRANSFERASE-RELATED-RELATED"/>
    <property type="match status" value="1"/>
</dbReference>
<dbReference type="PROSITE" id="PS51186">
    <property type="entry name" value="GNAT"/>
    <property type="match status" value="1"/>
</dbReference>
<dbReference type="CDD" id="cd04301">
    <property type="entry name" value="NAT_SF"/>
    <property type="match status" value="1"/>
</dbReference>
<protein>
    <recommendedName>
        <fullName evidence="3">N-acetyltransferase domain-containing protein</fullName>
    </recommendedName>
</protein>
<sequence length="157" mass="16683">MTAVAIRRAGPDDAAAVAVLNAHVQGWHAAHYPEAFFPQPDPAALTAHFAGRLAEPGVTCLLAGDPAAGYALCSLQERGLSVFSPPVRRLMIEHVAVAPQARRRGIGAALLTEARALARGLGADEILLDTWEGNHAAHAFFEAQGFALRRMLYRATP</sequence>
<accession>A0A2T4JEW3</accession>
<evidence type="ECO:0000259" key="3">
    <source>
        <dbReference type="PROSITE" id="PS51186"/>
    </source>
</evidence>
<dbReference type="EMBL" id="PZKE01000001">
    <property type="protein sequence ID" value="PTE16383.1"/>
    <property type="molecule type" value="Genomic_DNA"/>
</dbReference>
<reference evidence="4 5" key="1">
    <citation type="submission" date="2018-03" db="EMBL/GenBank/DDBJ databases">
        <title>Rhodobacter blasticus.</title>
        <authorList>
            <person name="Meyer T.E."/>
            <person name="Miller S."/>
            <person name="Lodha T."/>
            <person name="Gandham S."/>
            <person name="Chintalapati S."/>
            <person name="Chintalapati V.R."/>
        </authorList>
    </citation>
    <scope>NUCLEOTIDE SEQUENCE [LARGE SCALE GENOMIC DNA]</scope>
    <source>
        <strain evidence="4 5">DSM 2131</strain>
    </source>
</reference>
<gene>
    <name evidence="4" type="ORF">C5F44_00530</name>
</gene>
<dbReference type="InterPro" id="IPR000182">
    <property type="entry name" value="GNAT_dom"/>
</dbReference>
<evidence type="ECO:0000313" key="4">
    <source>
        <dbReference type="EMBL" id="PTE16383.1"/>
    </source>
</evidence>
<keyword evidence="1" id="KW-0808">Transferase</keyword>
<dbReference type="AlphaFoldDB" id="A0A2T4JEW3"/>
<evidence type="ECO:0000256" key="1">
    <source>
        <dbReference type="ARBA" id="ARBA00022679"/>
    </source>
</evidence>
<evidence type="ECO:0000256" key="2">
    <source>
        <dbReference type="ARBA" id="ARBA00023315"/>
    </source>
</evidence>
<name>A0A2T4JEW3_FUSBL</name>
<organism evidence="4 5">
    <name type="scientific">Fuscovulum blasticum DSM 2131</name>
    <dbReference type="NCBI Taxonomy" id="1188250"/>
    <lineage>
        <taxon>Bacteria</taxon>
        <taxon>Pseudomonadati</taxon>
        <taxon>Pseudomonadota</taxon>
        <taxon>Alphaproteobacteria</taxon>
        <taxon>Rhodobacterales</taxon>
        <taxon>Paracoccaceae</taxon>
        <taxon>Pseudogemmobacter</taxon>
    </lineage>
</organism>
<dbReference type="GO" id="GO:0016747">
    <property type="term" value="F:acyltransferase activity, transferring groups other than amino-acyl groups"/>
    <property type="evidence" value="ECO:0007669"/>
    <property type="project" value="InterPro"/>
</dbReference>
<keyword evidence="2" id="KW-0012">Acyltransferase</keyword>
<dbReference type="InterPro" id="IPR016181">
    <property type="entry name" value="Acyl_CoA_acyltransferase"/>
</dbReference>
<keyword evidence="5" id="KW-1185">Reference proteome</keyword>
<feature type="domain" description="N-acetyltransferase" evidence="3">
    <location>
        <begin position="4"/>
        <end position="157"/>
    </location>
</feature>
<dbReference type="InterPro" id="IPR050832">
    <property type="entry name" value="Bact_Acetyltransf"/>
</dbReference>
<comment type="caution">
    <text evidence="4">The sequence shown here is derived from an EMBL/GenBank/DDBJ whole genome shotgun (WGS) entry which is preliminary data.</text>
</comment>
<dbReference type="Proteomes" id="UP000241362">
    <property type="component" value="Unassembled WGS sequence"/>
</dbReference>
<dbReference type="Pfam" id="PF00583">
    <property type="entry name" value="Acetyltransf_1"/>
    <property type="match status" value="1"/>
</dbReference>
<dbReference type="Gene3D" id="3.40.630.30">
    <property type="match status" value="1"/>
</dbReference>
<dbReference type="SUPFAM" id="SSF55729">
    <property type="entry name" value="Acyl-CoA N-acyltransferases (Nat)"/>
    <property type="match status" value="1"/>
</dbReference>
<evidence type="ECO:0000313" key="5">
    <source>
        <dbReference type="Proteomes" id="UP000241362"/>
    </source>
</evidence>